<evidence type="ECO:0000313" key="3">
    <source>
        <dbReference type="Proteomes" id="UP000028549"/>
    </source>
</evidence>
<accession>A0A084GIV0</accession>
<dbReference type="RefSeq" id="WP_029567242.1">
    <property type="nucleotide sequence ID" value="NZ_JNVC02000024.1"/>
</dbReference>
<keyword evidence="1" id="KW-0479">Metal-binding</keyword>
<feature type="binding site" evidence="1">
    <location>
        <position position="70"/>
    </location>
    <ligand>
        <name>Mg(2+)</name>
        <dbReference type="ChEBI" id="CHEBI:18420"/>
        <label>1</label>
    </ligand>
</feature>
<organism evidence="2 3">
    <name type="scientific">Metabacillus indicus</name>
    <name type="common">Bacillus indicus</name>
    <dbReference type="NCBI Taxonomy" id="246786"/>
    <lineage>
        <taxon>Bacteria</taxon>
        <taxon>Bacillati</taxon>
        <taxon>Bacillota</taxon>
        <taxon>Bacilli</taxon>
        <taxon>Bacillales</taxon>
        <taxon>Bacillaceae</taxon>
        <taxon>Metabacillus</taxon>
    </lineage>
</organism>
<comment type="caution">
    <text evidence="2">The sequence shown here is derived from an EMBL/GenBank/DDBJ whole genome shotgun (WGS) entry which is preliminary data.</text>
</comment>
<comment type="cofactor">
    <cofactor evidence="1">
        <name>Mg(2+)</name>
        <dbReference type="ChEBI" id="CHEBI:18420"/>
    </cofactor>
    <text evidence="1">Binds 2 magnesium ions per subunit.</text>
</comment>
<dbReference type="AlphaFoldDB" id="A0A084GIV0"/>
<dbReference type="InterPro" id="IPR050792">
    <property type="entry name" value="ADP-ribosylglycohydrolase"/>
</dbReference>
<feature type="binding site" evidence="1">
    <location>
        <position position="310"/>
    </location>
    <ligand>
        <name>Mg(2+)</name>
        <dbReference type="ChEBI" id="CHEBI:18420"/>
        <label>1</label>
    </ligand>
</feature>
<dbReference type="Proteomes" id="UP000028549">
    <property type="component" value="Unassembled WGS sequence"/>
</dbReference>
<dbReference type="Gene3D" id="1.10.4080.10">
    <property type="entry name" value="ADP-ribosylation/Crystallin J1"/>
    <property type="match status" value="1"/>
</dbReference>
<dbReference type="PANTHER" id="PTHR16222">
    <property type="entry name" value="ADP-RIBOSYLGLYCOHYDROLASE"/>
    <property type="match status" value="1"/>
</dbReference>
<dbReference type="InterPro" id="IPR036705">
    <property type="entry name" value="Ribosyl_crysJ1_sf"/>
</dbReference>
<dbReference type="STRING" id="246786.GS18_0220695"/>
<dbReference type="EMBL" id="JNVC02000024">
    <property type="protein sequence ID" value="KEZ47262.1"/>
    <property type="molecule type" value="Genomic_DNA"/>
</dbReference>
<feature type="binding site" evidence="1">
    <location>
        <position position="71"/>
    </location>
    <ligand>
        <name>Mg(2+)</name>
        <dbReference type="ChEBI" id="CHEBI:18420"/>
        <label>1</label>
    </ligand>
</feature>
<sequence>MKAKLLDKIEGAIYGGAVGDAMGSPTEGLVPAVIREKFGVVTTFREPASNAWKEPGNMRPLEKGNGHITDDTLMVEALLRVYEKKQRHLTAYDIAESLVEEIAEHKVYIPELKKDAPVITRLYYPEQYLFLRHRLANVDPREAGQGNMVNCGAAMYMSPVGIMNAGDPERAYREAIDLAGAHQTSYGREAAGVMAAAIAEAMSMDASVQSILAAARDLAKDGTKLAIEAVLDAAAGHLDVLSAREDIRTAMEPFDTVKSFSDRKKQGKGNANIPSRIHAIEELPVALALFSIAGGDTMKTIIGGVNYGHDADSIASMGGAIAGALCGAASIPEELKEELDAVNKRSFKQLAQTAFKTLTPILESDLASHQKRFSRIGR</sequence>
<dbReference type="PANTHER" id="PTHR16222:SF12">
    <property type="entry name" value="ADP-RIBOSYLGLYCOHYDROLASE-RELATED"/>
    <property type="match status" value="1"/>
</dbReference>
<protein>
    <recommendedName>
        <fullName evidence="4">Crystallin</fullName>
    </recommendedName>
</protein>
<evidence type="ECO:0000313" key="2">
    <source>
        <dbReference type="EMBL" id="KEZ47262.1"/>
    </source>
</evidence>
<evidence type="ECO:0000256" key="1">
    <source>
        <dbReference type="PIRSR" id="PIRSR605502-1"/>
    </source>
</evidence>
<feature type="binding site" evidence="1">
    <location>
        <position position="313"/>
    </location>
    <ligand>
        <name>Mg(2+)</name>
        <dbReference type="ChEBI" id="CHEBI:18420"/>
        <label>1</label>
    </ligand>
</feature>
<reference evidence="2 3" key="1">
    <citation type="journal article" date="2005" name="Int. J. Syst. Evol. Microbiol.">
        <title>Bacillus cibi sp. nov., isolated from jeotgal, a traditional Korean fermented seafood.</title>
        <authorList>
            <person name="Yoon J.H."/>
            <person name="Lee C.H."/>
            <person name="Oh T.K."/>
        </authorList>
    </citation>
    <scope>NUCLEOTIDE SEQUENCE [LARGE SCALE GENOMIC DNA]</scope>
    <source>
        <strain evidence="2 3">DSM 16189</strain>
    </source>
</reference>
<dbReference type="Pfam" id="PF03747">
    <property type="entry name" value="ADP_ribosyl_GH"/>
    <property type="match status" value="1"/>
</dbReference>
<evidence type="ECO:0008006" key="4">
    <source>
        <dbReference type="Google" id="ProtNLM"/>
    </source>
</evidence>
<feature type="binding site" evidence="1">
    <location>
        <position position="312"/>
    </location>
    <ligand>
        <name>Mg(2+)</name>
        <dbReference type="ChEBI" id="CHEBI:18420"/>
        <label>1</label>
    </ligand>
</feature>
<keyword evidence="1" id="KW-0460">Magnesium</keyword>
<proteinExistence type="predicted"/>
<name>A0A084GIV0_METID</name>
<dbReference type="InterPro" id="IPR005502">
    <property type="entry name" value="Ribosyl_crysJ1"/>
</dbReference>
<dbReference type="GO" id="GO:0046872">
    <property type="term" value="F:metal ion binding"/>
    <property type="evidence" value="ECO:0007669"/>
    <property type="project" value="UniProtKB-KW"/>
</dbReference>
<keyword evidence="3" id="KW-1185">Reference proteome</keyword>
<dbReference type="SUPFAM" id="SSF101478">
    <property type="entry name" value="ADP-ribosylglycohydrolase"/>
    <property type="match status" value="1"/>
</dbReference>
<gene>
    <name evidence="2" type="ORF">GS18_0220695</name>
</gene>
<feature type="binding site" evidence="1">
    <location>
        <position position="69"/>
    </location>
    <ligand>
        <name>Mg(2+)</name>
        <dbReference type="ChEBI" id="CHEBI:18420"/>
        <label>1</label>
    </ligand>
</feature>
<dbReference type="OrthoDB" id="9798107at2"/>